<dbReference type="GO" id="GO:0006289">
    <property type="term" value="P:nucleotide-excision repair"/>
    <property type="evidence" value="ECO:0007669"/>
    <property type="project" value="TreeGrafter"/>
</dbReference>
<dbReference type="GO" id="GO:0043138">
    <property type="term" value="F:3'-5' DNA helicase activity"/>
    <property type="evidence" value="ECO:0007669"/>
    <property type="project" value="TreeGrafter"/>
</dbReference>
<dbReference type="EMBL" id="AP031322">
    <property type="protein sequence ID" value="BFH74671.1"/>
    <property type="molecule type" value="Genomic_DNA"/>
</dbReference>
<dbReference type="AlphaFoldDB" id="A0AAT9GVC5"/>
<dbReference type="InterPro" id="IPR027417">
    <property type="entry name" value="P-loop_NTPase"/>
</dbReference>
<dbReference type="InterPro" id="IPR011545">
    <property type="entry name" value="DEAD/DEAH_box_helicase_dom"/>
</dbReference>
<gene>
    <name evidence="2" type="ORF">SJAV_26150</name>
</gene>
<protein>
    <recommendedName>
        <fullName evidence="1">Helicase ATP-binding domain-containing protein</fullName>
    </recommendedName>
</protein>
<dbReference type="GO" id="GO:0005524">
    <property type="term" value="F:ATP binding"/>
    <property type="evidence" value="ECO:0007669"/>
    <property type="project" value="InterPro"/>
</dbReference>
<accession>A0AAT9GVC5</accession>
<dbReference type="PROSITE" id="PS51192">
    <property type="entry name" value="HELICASE_ATP_BIND_1"/>
    <property type="match status" value="1"/>
</dbReference>
<dbReference type="GO" id="GO:0036297">
    <property type="term" value="P:interstrand cross-link repair"/>
    <property type="evidence" value="ECO:0007669"/>
    <property type="project" value="TreeGrafter"/>
</dbReference>
<dbReference type="GO" id="GO:0003676">
    <property type="term" value="F:nucleic acid binding"/>
    <property type="evidence" value="ECO:0007669"/>
    <property type="project" value="InterPro"/>
</dbReference>
<dbReference type="KEGG" id="sjv:SJAV_26150"/>
<dbReference type="PANTHER" id="PTHR47957">
    <property type="entry name" value="ATP-DEPENDENT HELICASE HRQ1"/>
    <property type="match status" value="1"/>
</dbReference>
<organism evidence="2">
    <name type="scientific">Sulfurisphaera javensis</name>
    <dbReference type="NCBI Taxonomy" id="2049879"/>
    <lineage>
        <taxon>Archaea</taxon>
        <taxon>Thermoproteota</taxon>
        <taxon>Thermoprotei</taxon>
        <taxon>Sulfolobales</taxon>
        <taxon>Sulfolobaceae</taxon>
        <taxon>Sulfurisphaera</taxon>
    </lineage>
</organism>
<dbReference type="Gene3D" id="3.40.50.300">
    <property type="entry name" value="P-loop containing nucleotide triphosphate hydrolases"/>
    <property type="match status" value="1"/>
</dbReference>
<evidence type="ECO:0000259" key="1">
    <source>
        <dbReference type="PROSITE" id="PS51192"/>
    </source>
</evidence>
<feature type="domain" description="Helicase ATP-binding" evidence="1">
    <location>
        <begin position="1"/>
        <end position="148"/>
    </location>
</feature>
<dbReference type="PANTHER" id="PTHR47957:SF3">
    <property type="entry name" value="ATP-DEPENDENT HELICASE HRQ1"/>
    <property type="match status" value="1"/>
</dbReference>
<proteinExistence type="predicted"/>
<dbReference type="SUPFAM" id="SSF52540">
    <property type="entry name" value="P-loop containing nucleoside triphosphate hydrolases"/>
    <property type="match status" value="1"/>
</dbReference>
<evidence type="ECO:0000313" key="2">
    <source>
        <dbReference type="EMBL" id="BFH74671.1"/>
    </source>
</evidence>
<reference evidence="2" key="1">
    <citation type="submission" date="2024-03" db="EMBL/GenBank/DDBJ databases">
        <title>Complete genome sequence of Sulfurisphaera javensis strain KD-1.</title>
        <authorList>
            <person name="Sakai H."/>
            <person name="Nur N."/>
            <person name="Suwanto A."/>
            <person name="Kurosawa N."/>
        </authorList>
    </citation>
    <scope>NUCLEOTIDE SEQUENCE</scope>
    <source>
        <strain evidence="2">KD-1</strain>
    </source>
</reference>
<dbReference type="InterPro" id="IPR014001">
    <property type="entry name" value="Helicase_ATP-bd"/>
</dbReference>
<dbReference type="Pfam" id="PF00270">
    <property type="entry name" value="DEAD"/>
    <property type="match status" value="1"/>
</dbReference>
<sequence>MRNSTNKVLVIYPTKALANDQSHRLYKILNCLGYDVHAKEDKGIYYGDLVRYDGDTSSYDEVKRSLPRSKIITTNPDMLILHLDYLTTLQPKLIVVDELDFYDIAKANALIEILLNSFPHSQFVIISGTLSNPDDLAKRLNNAEIVKGEAFKPEHRYFIIVGKKDEV</sequence>
<name>A0AAT9GVC5_9CREN</name>